<reference evidence="7" key="1">
    <citation type="submission" date="2016-10" db="EMBL/GenBank/DDBJ databases">
        <authorList>
            <person name="Varghese N."/>
            <person name="Submissions S."/>
        </authorList>
    </citation>
    <scope>NUCLEOTIDE SEQUENCE [LARGE SCALE GENOMIC DNA]</scope>
    <source>
        <strain evidence="7">DSM 45843</strain>
    </source>
</reference>
<evidence type="ECO:0000256" key="2">
    <source>
        <dbReference type="ARBA" id="ARBA00023125"/>
    </source>
</evidence>
<dbReference type="GO" id="GO:0003700">
    <property type="term" value="F:DNA-binding transcription factor activity"/>
    <property type="evidence" value="ECO:0007669"/>
    <property type="project" value="TreeGrafter"/>
</dbReference>
<dbReference type="GO" id="GO:0000976">
    <property type="term" value="F:transcription cis-regulatory region binding"/>
    <property type="evidence" value="ECO:0007669"/>
    <property type="project" value="TreeGrafter"/>
</dbReference>
<dbReference type="SUPFAM" id="SSF48498">
    <property type="entry name" value="Tetracyclin repressor-like, C-terminal domain"/>
    <property type="match status" value="1"/>
</dbReference>
<evidence type="ECO:0000313" key="7">
    <source>
        <dbReference type="Proteomes" id="UP000199088"/>
    </source>
</evidence>
<dbReference type="Pfam" id="PF00440">
    <property type="entry name" value="TetR_N"/>
    <property type="match status" value="1"/>
</dbReference>
<dbReference type="PANTHER" id="PTHR30055">
    <property type="entry name" value="HTH-TYPE TRANSCRIPTIONAL REGULATOR RUTR"/>
    <property type="match status" value="1"/>
</dbReference>
<keyword evidence="3" id="KW-0804">Transcription</keyword>
<dbReference type="PROSITE" id="PS50977">
    <property type="entry name" value="HTH_TETR_2"/>
    <property type="match status" value="1"/>
</dbReference>
<dbReference type="Proteomes" id="UP000199088">
    <property type="component" value="Unassembled WGS sequence"/>
</dbReference>
<sequence>MQGPDHDGSVTPLRGRPRDAALTSRLLSGALALVAEQGLDRFNADALVAATGAGKAAVYRRWPNTDALLGEAVGRCRPIPAAPDTGSLRGDLVGLLAPWTRRLDRDERALAAVLGQARHSPELRAGLDSAVVQPVGVAVAAVVAQHGRRGHTVSDTQEALLRRLLLALWWERCTTDPVVASDAEVALLVDRVLLPVVEG</sequence>
<dbReference type="Pfam" id="PF16859">
    <property type="entry name" value="TetR_C_11"/>
    <property type="match status" value="1"/>
</dbReference>
<dbReference type="Gene3D" id="1.10.357.10">
    <property type="entry name" value="Tetracycline Repressor, domain 2"/>
    <property type="match status" value="1"/>
</dbReference>
<dbReference type="Gene3D" id="1.10.10.60">
    <property type="entry name" value="Homeodomain-like"/>
    <property type="match status" value="1"/>
</dbReference>
<evidence type="ECO:0000256" key="1">
    <source>
        <dbReference type="ARBA" id="ARBA00023015"/>
    </source>
</evidence>
<keyword evidence="7" id="KW-1185">Reference proteome</keyword>
<organism evidence="6 7">
    <name type="scientific">Klenkia soli</name>
    <dbReference type="NCBI Taxonomy" id="1052260"/>
    <lineage>
        <taxon>Bacteria</taxon>
        <taxon>Bacillati</taxon>
        <taxon>Actinomycetota</taxon>
        <taxon>Actinomycetes</taxon>
        <taxon>Geodermatophilales</taxon>
        <taxon>Geodermatophilaceae</taxon>
        <taxon>Klenkia</taxon>
    </lineage>
</organism>
<evidence type="ECO:0000256" key="3">
    <source>
        <dbReference type="ARBA" id="ARBA00023163"/>
    </source>
</evidence>
<dbReference type="InterPro" id="IPR050109">
    <property type="entry name" value="HTH-type_TetR-like_transc_reg"/>
</dbReference>
<evidence type="ECO:0000256" key="4">
    <source>
        <dbReference type="PROSITE-ProRule" id="PRU00335"/>
    </source>
</evidence>
<keyword evidence="1" id="KW-0805">Transcription regulation</keyword>
<accession>A0A1H0PI98</accession>
<dbReference type="InterPro" id="IPR036271">
    <property type="entry name" value="Tet_transcr_reg_TetR-rel_C_sf"/>
</dbReference>
<protein>
    <submittedName>
        <fullName evidence="6">Transcriptional regulator, TetR family</fullName>
    </submittedName>
</protein>
<dbReference type="STRING" id="1052260.SAMN05660199_03092"/>
<dbReference type="InterPro" id="IPR001647">
    <property type="entry name" value="HTH_TetR"/>
</dbReference>
<gene>
    <name evidence="6" type="ORF">SAMN05660199_03092</name>
</gene>
<dbReference type="InterPro" id="IPR011075">
    <property type="entry name" value="TetR_C"/>
</dbReference>
<feature type="DNA-binding region" description="H-T-H motif" evidence="4">
    <location>
        <begin position="43"/>
        <end position="62"/>
    </location>
</feature>
<keyword evidence="2 4" id="KW-0238">DNA-binding</keyword>
<dbReference type="InterPro" id="IPR009057">
    <property type="entry name" value="Homeodomain-like_sf"/>
</dbReference>
<dbReference type="AlphaFoldDB" id="A0A1H0PI98"/>
<proteinExistence type="predicted"/>
<dbReference type="EMBL" id="FNIR01000009">
    <property type="protein sequence ID" value="SDP04385.1"/>
    <property type="molecule type" value="Genomic_DNA"/>
</dbReference>
<dbReference type="PANTHER" id="PTHR30055:SF148">
    <property type="entry name" value="TETR-FAMILY TRANSCRIPTIONAL REGULATOR"/>
    <property type="match status" value="1"/>
</dbReference>
<name>A0A1H0PI98_9ACTN</name>
<feature type="domain" description="HTH tetR-type" evidence="5">
    <location>
        <begin position="20"/>
        <end position="80"/>
    </location>
</feature>
<dbReference type="SUPFAM" id="SSF46689">
    <property type="entry name" value="Homeodomain-like"/>
    <property type="match status" value="1"/>
</dbReference>
<evidence type="ECO:0000313" key="6">
    <source>
        <dbReference type="EMBL" id="SDP04385.1"/>
    </source>
</evidence>
<evidence type="ECO:0000259" key="5">
    <source>
        <dbReference type="PROSITE" id="PS50977"/>
    </source>
</evidence>